<organism evidence="2 3">
    <name type="scientific">Roridomyces roridus</name>
    <dbReference type="NCBI Taxonomy" id="1738132"/>
    <lineage>
        <taxon>Eukaryota</taxon>
        <taxon>Fungi</taxon>
        <taxon>Dikarya</taxon>
        <taxon>Basidiomycota</taxon>
        <taxon>Agaricomycotina</taxon>
        <taxon>Agaricomycetes</taxon>
        <taxon>Agaricomycetidae</taxon>
        <taxon>Agaricales</taxon>
        <taxon>Marasmiineae</taxon>
        <taxon>Mycenaceae</taxon>
        <taxon>Roridomyces</taxon>
    </lineage>
</organism>
<feature type="compositionally biased region" description="Polar residues" evidence="1">
    <location>
        <begin position="85"/>
        <end position="97"/>
    </location>
</feature>
<feature type="compositionally biased region" description="Polar residues" evidence="1">
    <location>
        <begin position="1"/>
        <end position="27"/>
    </location>
</feature>
<evidence type="ECO:0000256" key="1">
    <source>
        <dbReference type="SAM" id="MobiDB-lite"/>
    </source>
</evidence>
<accession>A0AAD7FMP0</accession>
<feature type="region of interest" description="Disordered" evidence="1">
    <location>
        <begin position="64"/>
        <end position="146"/>
    </location>
</feature>
<evidence type="ECO:0000313" key="3">
    <source>
        <dbReference type="Proteomes" id="UP001221142"/>
    </source>
</evidence>
<name>A0AAD7FMP0_9AGAR</name>
<reference evidence="2" key="1">
    <citation type="submission" date="2023-03" db="EMBL/GenBank/DDBJ databases">
        <title>Massive genome expansion in bonnet fungi (Mycena s.s.) driven by repeated elements and novel gene families across ecological guilds.</title>
        <authorList>
            <consortium name="Lawrence Berkeley National Laboratory"/>
            <person name="Harder C.B."/>
            <person name="Miyauchi S."/>
            <person name="Viragh M."/>
            <person name="Kuo A."/>
            <person name="Thoen E."/>
            <person name="Andreopoulos B."/>
            <person name="Lu D."/>
            <person name="Skrede I."/>
            <person name="Drula E."/>
            <person name="Henrissat B."/>
            <person name="Morin E."/>
            <person name="Kohler A."/>
            <person name="Barry K."/>
            <person name="LaButti K."/>
            <person name="Morin E."/>
            <person name="Salamov A."/>
            <person name="Lipzen A."/>
            <person name="Mereny Z."/>
            <person name="Hegedus B."/>
            <person name="Baldrian P."/>
            <person name="Stursova M."/>
            <person name="Weitz H."/>
            <person name="Taylor A."/>
            <person name="Grigoriev I.V."/>
            <person name="Nagy L.G."/>
            <person name="Martin F."/>
            <person name="Kauserud H."/>
        </authorList>
    </citation>
    <scope>NUCLEOTIDE SEQUENCE</scope>
    <source>
        <strain evidence="2">9284</strain>
    </source>
</reference>
<dbReference type="AlphaFoldDB" id="A0AAD7FMP0"/>
<dbReference type="EMBL" id="JARKIF010000008">
    <property type="protein sequence ID" value="KAJ7632944.1"/>
    <property type="molecule type" value="Genomic_DNA"/>
</dbReference>
<sequence length="146" mass="16181">MCASKSETQGQVPASLPGQSVPYSSMTMDEDNLDSELSSLFSTLTVAEREDSALILHSLQAEMHDMPRPMNGSESPNRRPHTILSARTPTNGQPRKFSTTKEKEIHQHQCRNPFSVRSEIRRATPSSPDLATKRSLLQPPVGEKPK</sequence>
<comment type="caution">
    <text evidence="2">The sequence shown here is derived from an EMBL/GenBank/DDBJ whole genome shotgun (WGS) entry which is preliminary data.</text>
</comment>
<feature type="region of interest" description="Disordered" evidence="1">
    <location>
        <begin position="1"/>
        <end position="30"/>
    </location>
</feature>
<proteinExistence type="predicted"/>
<protein>
    <submittedName>
        <fullName evidence="2">Uncharacterized protein</fullName>
    </submittedName>
</protein>
<gene>
    <name evidence="2" type="ORF">FB45DRAFT_1057951</name>
</gene>
<evidence type="ECO:0000313" key="2">
    <source>
        <dbReference type="EMBL" id="KAJ7632944.1"/>
    </source>
</evidence>
<dbReference type="Proteomes" id="UP001221142">
    <property type="component" value="Unassembled WGS sequence"/>
</dbReference>
<keyword evidence="3" id="KW-1185">Reference proteome</keyword>